<evidence type="ECO:0000313" key="9">
    <source>
        <dbReference type="EnsemblMetazoa" id="ACOM028883-PA.1"/>
    </source>
</evidence>
<dbReference type="GO" id="GO:0000981">
    <property type="term" value="F:DNA-binding transcription factor activity, RNA polymerase II-specific"/>
    <property type="evidence" value="ECO:0007669"/>
    <property type="project" value="TreeGrafter"/>
</dbReference>
<dbReference type="InterPro" id="IPR046347">
    <property type="entry name" value="bZIP_sf"/>
</dbReference>
<evidence type="ECO:0000256" key="6">
    <source>
        <dbReference type="ARBA" id="ARBA00040165"/>
    </source>
</evidence>
<dbReference type="VEuPathDB" id="VectorBase:ACON2_030469"/>
<feature type="domain" description="BZIP" evidence="8">
    <location>
        <begin position="114"/>
        <end position="177"/>
    </location>
</feature>
<proteinExistence type="predicted"/>
<evidence type="ECO:0000256" key="2">
    <source>
        <dbReference type="ARBA" id="ARBA00023015"/>
    </source>
</evidence>
<dbReference type="GO" id="GO:0005634">
    <property type="term" value="C:nucleus"/>
    <property type="evidence" value="ECO:0007669"/>
    <property type="project" value="TreeGrafter"/>
</dbReference>
<name>A0A8W7PBE5_ANOCL</name>
<dbReference type="InterPro" id="IPR052470">
    <property type="entry name" value="ER_Stress-Reg_TF"/>
</dbReference>
<keyword evidence="3" id="KW-0238">DNA-binding</keyword>
<keyword evidence="2" id="KW-0805">Transcription regulation</keyword>
<dbReference type="PROSITE" id="PS50217">
    <property type="entry name" value="BZIP"/>
    <property type="match status" value="1"/>
</dbReference>
<sequence>LYHHITFGFISFGAPTWHHPLDSQGENSRTSSSSPPTTIMATPIFITVPTKYIPINVAPAVVAKPPTSITPVKPLAKRPASVAPSSVASDDESSSMDEFIVRGKKRRLDHLTWEEKIQRKKLKNRVAAQTSRDRKKAKMEEMEKTIQEQSEQIEQLQNRCSALDTEKSSMYDKYLDLERRFEDLQKRLLAQELQQQQQHQDQKVKQEPQEDDVVKGSVGCVTAGRQTGSAASPRCPQQQGLYKCGPAEAQTTLPSTANSDPRLAALWKIIAICLLYKTCSKISTCPSSKSLPKACSQVSAQTWKTLIEQAARLMPKATAPASACLDQWWGPQQNSWNPTPTGNRLILTTHNYSKSPFYEHSDAAAAPAHPPVVTIQPKRERDELEGSIATTLQHHQPAPILPNGCSDTLYGTYDNETNCITIVLAGDQEQVSETTTVTCMEDGEAVSLSEESAGAAAAAAAGGDPMEENCPTSALPSEPFCPLAPITIRPPSPLQDLLSPIAPQPLKSPGGFSSVSDAGYESVGSPTPASIACDKISPTDPSTMSLDYELCDDFNTFWNLDPLFPILE</sequence>
<dbReference type="SUPFAM" id="SSF57959">
    <property type="entry name" value="Leucine zipper domain"/>
    <property type="match status" value="1"/>
</dbReference>
<dbReference type="PROSITE" id="PS00036">
    <property type="entry name" value="BZIP_BASIC"/>
    <property type="match status" value="1"/>
</dbReference>
<evidence type="ECO:0000256" key="5">
    <source>
        <dbReference type="ARBA" id="ARBA00023242"/>
    </source>
</evidence>
<keyword evidence="4" id="KW-0804">Transcription</keyword>
<dbReference type="InterPro" id="IPR004827">
    <property type="entry name" value="bZIP"/>
</dbReference>
<dbReference type="EnsemblMetazoa" id="ACOM028883-RA">
    <property type="protein sequence ID" value="ACOM028883-PA.1"/>
    <property type="gene ID" value="ACOM028883"/>
</dbReference>
<reference evidence="9" key="1">
    <citation type="submission" date="2022-08" db="UniProtKB">
        <authorList>
            <consortium name="EnsemblMetazoa"/>
        </authorList>
    </citation>
    <scope>IDENTIFICATION</scope>
</reference>
<dbReference type="AlphaFoldDB" id="A0A8W7PBE5"/>
<evidence type="ECO:0000256" key="1">
    <source>
        <dbReference type="ARBA" id="ARBA00022843"/>
    </source>
</evidence>
<dbReference type="SMART" id="SM00338">
    <property type="entry name" value="BRLZ"/>
    <property type="match status" value="1"/>
</dbReference>
<dbReference type="PANTHER" id="PTHR46542">
    <property type="entry name" value="X-BOX BINDING PROTEIN 1"/>
    <property type="match status" value="1"/>
</dbReference>
<dbReference type="Pfam" id="PF07716">
    <property type="entry name" value="bZIP_2"/>
    <property type="match status" value="1"/>
</dbReference>
<keyword evidence="1" id="KW-0832">Ubl conjugation</keyword>
<evidence type="ECO:0000256" key="3">
    <source>
        <dbReference type="ARBA" id="ARBA00023125"/>
    </source>
</evidence>
<dbReference type="CDD" id="cd14691">
    <property type="entry name" value="bZIP_XBP1"/>
    <property type="match status" value="1"/>
</dbReference>
<accession>A0A8W7PBE5</accession>
<evidence type="ECO:0000256" key="4">
    <source>
        <dbReference type="ARBA" id="ARBA00023163"/>
    </source>
</evidence>
<keyword evidence="7" id="KW-0175">Coiled coil</keyword>
<dbReference type="PANTHER" id="PTHR46542:SF1">
    <property type="entry name" value="X-BOX BINDING PROTEIN 1"/>
    <property type="match status" value="1"/>
</dbReference>
<dbReference type="GO" id="GO:0000977">
    <property type="term" value="F:RNA polymerase II transcription regulatory region sequence-specific DNA binding"/>
    <property type="evidence" value="ECO:0007669"/>
    <property type="project" value="TreeGrafter"/>
</dbReference>
<feature type="coiled-coil region" evidence="7">
    <location>
        <begin position="132"/>
        <end position="194"/>
    </location>
</feature>
<dbReference type="Gene3D" id="1.20.5.170">
    <property type="match status" value="1"/>
</dbReference>
<organism evidence="9">
    <name type="scientific">Anopheles coluzzii</name>
    <name type="common">African malaria mosquito</name>
    <dbReference type="NCBI Taxonomy" id="1518534"/>
    <lineage>
        <taxon>Eukaryota</taxon>
        <taxon>Metazoa</taxon>
        <taxon>Ecdysozoa</taxon>
        <taxon>Arthropoda</taxon>
        <taxon>Hexapoda</taxon>
        <taxon>Insecta</taxon>
        <taxon>Pterygota</taxon>
        <taxon>Neoptera</taxon>
        <taxon>Endopterygota</taxon>
        <taxon>Diptera</taxon>
        <taxon>Nematocera</taxon>
        <taxon>Culicoidea</taxon>
        <taxon>Culicidae</taxon>
        <taxon>Anophelinae</taxon>
        <taxon>Anopheles</taxon>
    </lineage>
</organism>
<evidence type="ECO:0000256" key="7">
    <source>
        <dbReference type="SAM" id="Coils"/>
    </source>
</evidence>
<protein>
    <recommendedName>
        <fullName evidence="6">X-box-binding protein 1</fullName>
    </recommendedName>
</protein>
<dbReference type="Proteomes" id="UP000075882">
    <property type="component" value="Unassembled WGS sequence"/>
</dbReference>
<evidence type="ECO:0000259" key="8">
    <source>
        <dbReference type="PROSITE" id="PS50217"/>
    </source>
</evidence>
<keyword evidence="5" id="KW-0539">Nucleus</keyword>